<proteinExistence type="predicted"/>
<name>A0A9Q1GEP5_SYNKA</name>
<feature type="region of interest" description="Disordered" evidence="1">
    <location>
        <begin position="1"/>
        <end position="59"/>
    </location>
</feature>
<organism evidence="2 3">
    <name type="scientific">Synaphobranchus kaupii</name>
    <name type="common">Kaup's arrowtooth eel</name>
    <dbReference type="NCBI Taxonomy" id="118154"/>
    <lineage>
        <taxon>Eukaryota</taxon>
        <taxon>Metazoa</taxon>
        <taxon>Chordata</taxon>
        <taxon>Craniata</taxon>
        <taxon>Vertebrata</taxon>
        <taxon>Euteleostomi</taxon>
        <taxon>Actinopterygii</taxon>
        <taxon>Neopterygii</taxon>
        <taxon>Teleostei</taxon>
        <taxon>Anguilliformes</taxon>
        <taxon>Synaphobranchidae</taxon>
        <taxon>Synaphobranchus</taxon>
    </lineage>
</organism>
<dbReference type="Proteomes" id="UP001152622">
    <property type="component" value="Chromosome 1"/>
</dbReference>
<comment type="caution">
    <text evidence="2">The sequence shown here is derived from an EMBL/GenBank/DDBJ whole genome shotgun (WGS) entry which is preliminary data.</text>
</comment>
<dbReference type="EMBL" id="JAINUF010000001">
    <property type="protein sequence ID" value="KAJ8382203.1"/>
    <property type="molecule type" value="Genomic_DNA"/>
</dbReference>
<protein>
    <submittedName>
        <fullName evidence="2">Uncharacterized protein</fullName>
    </submittedName>
</protein>
<evidence type="ECO:0000256" key="1">
    <source>
        <dbReference type="SAM" id="MobiDB-lite"/>
    </source>
</evidence>
<evidence type="ECO:0000313" key="2">
    <source>
        <dbReference type="EMBL" id="KAJ8382203.1"/>
    </source>
</evidence>
<gene>
    <name evidence="2" type="ORF">SKAU_G00029810</name>
</gene>
<dbReference type="AlphaFoldDB" id="A0A9Q1GEP5"/>
<feature type="region of interest" description="Disordered" evidence="1">
    <location>
        <begin position="94"/>
        <end position="114"/>
    </location>
</feature>
<keyword evidence="3" id="KW-1185">Reference proteome</keyword>
<accession>A0A9Q1GEP5</accession>
<sequence>MEGVVDGDGSRNRAGCFGVQLEPSIPSHRVSQRSGANGRPLASERPPPSPVLTCDEAPATIPPLMSGPFLWPGTPTHPRPLEKNPACVRALRLESERERSFSERASGPPWLRVD</sequence>
<evidence type="ECO:0000313" key="3">
    <source>
        <dbReference type="Proteomes" id="UP001152622"/>
    </source>
</evidence>
<reference evidence="2" key="1">
    <citation type="journal article" date="2023" name="Science">
        <title>Genome structures resolve the early diversification of teleost fishes.</title>
        <authorList>
            <person name="Parey E."/>
            <person name="Louis A."/>
            <person name="Montfort J."/>
            <person name="Bouchez O."/>
            <person name="Roques C."/>
            <person name="Iampietro C."/>
            <person name="Lluch J."/>
            <person name="Castinel A."/>
            <person name="Donnadieu C."/>
            <person name="Desvignes T."/>
            <person name="Floi Bucao C."/>
            <person name="Jouanno E."/>
            <person name="Wen M."/>
            <person name="Mejri S."/>
            <person name="Dirks R."/>
            <person name="Jansen H."/>
            <person name="Henkel C."/>
            <person name="Chen W.J."/>
            <person name="Zahm M."/>
            <person name="Cabau C."/>
            <person name="Klopp C."/>
            <person name="Thompson A.W."/>
            <person name="Robinson-Rechavi M."/>
            <person name="Braasch I."/>
            <person name="Lecointre G."/>
            <person name="Bobe J."/>
            <person name="Postlethwait J.H."/>
            <person name="Berthelot C."/>
            <person name="Roest Crollius H."/>
            <person name="Guiguen Y."/>
        </authorList>
    </citation>
    <scope>NUCLEOTIDE SEQUENCE</scope>
    <source>
        <strain evidence="2">WJC10195</strain>
    </source>
</reference>